<organism evidence="10 11">
    <name type="scientific">Elsinoe australis</name>
    <dbReference type="NCBI Taxonomy" id="40998"/>
    <lineage>
        <taxon>Eukaryota</taxon>
        <taxon>Fungi</taxon>
        <taxon>Dikarya</taxon>
        <taxon>Ascomycota</taxon>
        <taxon>Pezizomycotina</taxon>
        <taxon>Dothideomycetes</taxon>
        <taxon>Dothideomycetidae</taxon>
        <taxon>Myriangiales</taxon>
        <taxon>Elsinoaceae</taxon>
        <taxon>Elsinoe</taxon>
    </lineage>
</organism>
<reference evidence="10 11" key="1">
    <citation type="submission" date="2017-05" db="EMBL/GenBank/DDBJ databases">
        <title>Draft genome sequence of Elsinoe australis.</title>
        <authorList>
            <person name="Cheng Q."/>
        </authorList>
    </citation>
    <scope>NUCLEOTIDE SEQUENCE [LARGE SCALE GENOMIC DNA]</scope>
    <source>
        <strain evidence="10 11">NL1</strain>
    </source>
</reference>
<feature type="region of interest" description="Disordered" evidence="8">
    <location>
        <begin position="441"/>
        <end position="482"/>
    </location>
</feature>
<keyword evidence="4" id="KW-1003">Cell membrane</keyword>
<evidence type="ECO:0000256" key="2">
    <source>
        <dbReference type="ARBA" id="ARBA00009765"/>
    </source>
</evidence>
<dbReference type="GO" id="GO:0050897">
    <property type="term" value="F:cobalt ion binding"/>
    <property type="evidence" value="ECO:0007669"/>
    <property type="project" value="TreeGrafter"/>
</dbReference>
<feature type="transmembrane region" description="Helical" evidence="9">
    <location>
        <begin position="570"/>
        <end position="600"/>
    </location>
</feature>
<comment type="caution">
    <text evidence="10">The sequence shown here is derived from an EMBL/GenBank/DDBJ whole genome shotgun (WGS) entry which is preliminary data.</text>
</comment>
<feature type="region of interest" description="Disordered" evidence="8">
    <location>
        <begin position="64"/>
        <end position="93"/>
    </location>
</feature>
<comment type="subcellular location">
    <subcellularLocation>
        <location evidence="1">Cell membrane</location>
        <topology evidence="1">Multi-pass membrane protein</topology>
    </subcellularLocation>
</comment>
<dbReference type="SUPFAM" id="SSF143865">
    <property type="entry name" value="CorA soluble domain-like"/>
    <property type="match status" value="1"/>
</dbReference>
<keyword evidence="6 9" id="KW-1133">Transmembrane helix</keyword>
<evidence type="ECO:0000256" key="5">
    <source>
        <dbReference type="ARBA" id="ARBA00022692"/>
    </source>
</evidence>
<dbReference type="PANTHER" id="PTHR46494:SF1">
    <property type="entry name" value="CORA FAMILY METAL ION TRANSPORTER (EUROFUNG)"/>
    <property type="match status" value="1"/>
</dbReference>
<dbReference type="OrthoDB" id="165352at2759"/>
<evidence type="ECO:0000256" key="3">
    <source>
        <dbReference type="ARBA" id="ARBA00022448"/>
    </source>
</evidence>
<feature type="region of interest" description="Disordered" evidence="8">
    <location>
        <begin position="628"/>
        <end position="654"/>
    </location>
</feature>
<evidence type="ECO:0000256" key="9">
    <source>
        <dbReference type="SAM" id="Phobius"/>
    </source>
</evidence>
<dbReference type="GO" id="GO:0005886">
    <property type="term" value="C:plasma membrane"/>
    <property type="evidence" value="ECO:0007669"/>
    <property type="project" value="UniProtKB-SubCell"/>
</dbReference>
<sequence>MTTVRDFQPPERVQTNTSVQSDPAGPVPRRGTVSTARRRNSVLSSTESVNSAILKRRIARSNTIKTYHDPDRPNWKPGAEPGLDTTKEEGEDEPRLTALHEECIIHVTDVSEEHIFTQQTDNDDLKDVLNEPRPDDMPLRWISVNGLSWDVIKTLANKYGLHRLAVEDMINTRSRTKVDWYSDHAFAILTLQKLVRLCTHEEDGDCDCDSCDDDIETSGKIQKSNKPGLLWWMPDMSMENDVLPKYEPDAPANTIKAHNSTSAEAPVKYIRTLHRYEGAHNPEHTAFMEKHSALAQENLVVSVEQVAVFLMSDNTVISFFEHSGPDVEAPILERLNSPETMLRRSCDASLLMEAIIDTIVDLALPIKDAYNKARKDMQIDVLTNPDIETSKSLYIFSEEVDMLQNLFKPIVHLVNALRDHQIDPLHQAGILTTSNSRQNLLRPSATYHGNPASPSTTDQEFTHRNSPSNQRRPQANRQTTSTSVVISPIAHTYLGDVLDHCLTHIQSLEQMDASANNLSSLIFNTVGAKTNNFMMILALVTVFFSPLTFIAGYFGMNFTTFSSINEHSDAFFWVVALPSTVAFMFAVSGNVMWAGIKSWAIKNMIKRMRKAKNKRRAAGFGVVRSGAAGKARSNGFGNVDGAGSAKTKSKWTGR</sequence>
<comment type="similarity">
    <text evidence="2">Belongs to the CorA metal ion transporter (MIT) (TC 1.A.35) family.</text>
</comment>
<feature type="compositionally biased region" description="Polar residues" evidence="8">
    <location>
        <begin position="452"/>
        <end position="482"/>
    </location>
</feature>
<feature type="region of interest" description="Disordered" evidence="8">
    <location>
        <begin position="1"/>
        <end position="49"/>
    </location>
</feature>
<dbReference type="InterPro" id="IPR002523">
    <property type="entry name" value="MgTranspt_CorA/ZnTranspt_ZntB"/>
</dbReference>
<protein>
    <submittedName>
        <fullName evidence="10">Uncharacterized protein</fullName>
    </submittedName>
</protein>
<evidence type="ECO:0000313" key="10">
    <source>
        <dbReference type="EMBL" id="PSK43070.1"/>
    </source>
</evidence>
<evidence type="ECO:0000256" key="6">
    <source>
        <dbReference type="ARBA" id="ARBA00022989"/>
    </source>
</evidence>
<dbReference type="Proteomes" id="UP000243723">
    <property type="component" value="Unassembled WGS sequence"/>
</dbReference>
<dbReference type="Gene3D" id="1.20.58.340">
    <property type="entry name" value="Magnesium transport protein CorA, transmembrane region"/>
    <property type="match status" value="2"/>
</dbReference>
<dbReference type="InterPro" id="IPR045863">
    <property type="entry name" value="CorA_TM1_TM2"/>
</dbReference>
<dbReference type="GO" id="GO:0015087">
    <property type="term" value="F:cobalt ion transmembrane transporter activity"/>
    <property type="evidence" value="ECO:0007669"/>
    <property type="project" value="TreeGrafter"/>
</dbReference>
<dbReference type="STRING" id="40998.A0A2P7Z4C3"/>
<keyword evidence="5 9" id="KW-0812">Transmembrane</keyword>
<name>A0A2P7Z4C3_9PEZI</name>
<dbReference type="Gene3D" id="3.30.460.20">
    <property type="entry name" value="CorA soluble domain-like"/>
    <property type="match status" value="1"/>
</dbReference>
<dbReference type="AlphaFoldDB" id="A0A2P7Z4C3"/>
<dbReference type="InterPro" id="IPR045861">
    <property type="entry name" value="CorA_cytoplasmic_dom"/>
</dbReference>
<keyword evidence="3" id="KW-0813">Transport</keyword>
<evidence type="ECO:0000256" key="8">
    <source>
        <dbReference type="SAM" id="MobiDB-lite"/>
    </source>
</evidence>
<keyword evidence="11" id="KW-1185">Reference proteome</keyword>
<dbReference type="SUPFAM" id="SSF144083">
    <property type="entry name" value="Magnesium transport protein CorA, transmembrane region"/>
    <property type="match status" value="1"/>
</dbReference>
<keyword evidence="7 9" id="KW-0472">Membrane</keyword>
<accession>A0A2P7Z4C3</accession>
<evidence type="ECO:0000256" key="4">
    <source>
        <dbReference type="ARBA" id="ARBA00022475"/>
    </source>
</evidence>
<feature type="transmembrane region" description="Helical" evidence="9">
    <location>
        <begin position="533"/>
        <end position="555"/>
    </location>
</feature>
<evidence type="ECO:0000256" key="7">
    <source>
        <dbReference type="ARBA" id="ARBA00023136"/>
    </source>
</evidence>
<evidence type="ECO:0000313" key="11">
    <source>
        <dbReference type="Proteomes" id="UP000243723"/>
    </source>
</evidence>
<dbReference type="GO" id="GO:0015095">
    <property type="term" value="F:magnesium ion transmembrane transporter activity"/>
    <property type="evidence" value="ECO:0007669"/>
    <property type="project" value="TreeGrafter"/>
</dbReference>
<evidence type="ECO:0000256" key="1">
    <source>
        <dbReference type="ARBA" id="ARBA00004651"/>
    </source>
</evidence>
<gene>
    <name evidence="10" type="ORF">B9Z65_7024</name>
</gene>
<proteinExistence type="inferred from homology"/>
<dbReference type="EMBL" id="NHZQ01000331">
    <property type="protein sequence ID" value="PSK43070.1"/>
    <property type="molecule type" value="Genomic_DNA"/>
</dbReference>
<dbReference type="PANTHER" id="PTHR46494">
    <property type="entry name" value="CORA FAMILY METAL ION TRANSPORTER (EUROFUNG)"/>
    <property type="match status" value="1"/>
</dbReference>
<dbReference type="GO" id="GO:0000287">
    <property type="term" value="F:magnesium ion binding"/>
    <property type="evidence" value="ECO:0007669"/>
    <property type="project" value="TreeGrafter"/>
</dbReference>
<dbReference type="Pfam" id="PF01544">
    <property type="entry name" value="CorA"/>
    <property type="match status" value="1"/>
</dbReference>